<organism evidence="3 4">
    <name type="scientific">Adineta steineri</name>
    <dbReference type="NCBI Taxonomy" id="433720"/>
    <lineage>
        <taxon>Eukaryota</taxon>
        <taxon>Metazoa</taxon>
        <taxon>Spiralia</taxon>
        <taxon>Gnathifera</taxon>
        <taxon>Rotifera</taxon>
        <taxon>Eurotatoria</taxon>
        <taxon>Bdelloidea</taxon>
        <taxon>Adinetida</taxon>
        <taxon>Adinetidae</taxon>
        <taxon>Adineta</taxon>
    </lineage>
</organism>
<feature type="compositionally biased region" description="Polar residues" evidence="1">
    <location>
        <begin position="37"/>
        <end position="68"/>
    </location>
</feature>
<evidence type="ECO:0000313" key="2">
    <source>
        <dbReference type="EMBL" id="CAF0922894.1"/>
    </source>
</evidence>
<comment type="caution">
    <text evidence="3">The sequence shown here is derived from an EMBL/GenBank/DDBJ whole genome shotgun (WGS) entry which is preliminary data.</text>
</comment>
<name>A0A818MKS4_9BILA</name>
<dbReference type="EMBL" id="CAJOBB010000161">
    <property type="protein sequence ID" value="CAF3591118.1"/>
    <property type="molecule type" value="Genomic_DNA"/>
</dbReference>
<reference evidence="3" key="1">
    <citation type="submission" date="2021-02" db="EMBL/GenBank/DDBJ databases">
        <authorList>
            <person name="Nowell W R."/>
        </authorList>
    </citation>
    <scope>NUCLEOTIDE SEQUENCE</scope>
</reference>
<evidence type="ECO:0000313" key="4">
    <source>
        <dbReference type="Proteomes" id="UP000663868"/>
    </source>
</evidence>
<dbReference type="EMBL" id="CAJNOE010000107">
    <property type="protein sequence ID" value="CAF0922894.1"/>
    <property type="molecule type" value="Genomic_DNA"/>
</dbReference>
<dbReference type="Proteomes" id="UP000663860">
    <property type="component" value="Unassembled WGS sequence"/>
</dbReference>
<evidence type="ECO:0000313" key="3">
    <source>
        <dbReference type="EMBL" id="CAF3591118.1"/>
    </source>
</evidence>
<evidence type="ECO:0000256" key="1">
    <source>
        <dbReference type="SAM" id="MobiDB-lite"/>
    </source>
</evidence>
<feature type="compositionally biased region" description="Basic and acidic residues" evidence="1">
    <location>
        <begin position="89"/>
        <end position="98"/>
    </location>
</feature>
<proteinExistence type="predicted"/>
<feature type="compositionally biased region" description="Polar residues" evidence="1">
    <location>
        <begin position="75"/>
        <end position="88"/>
    </location>
</feature>
<protein>
    <submittedName>
        <fullName evidence="3">Uncharacterized protein</fullName>
    </submittedName>
</protein>
<dbReference type="Proteomes" id="UP000663868">
    <property type="component" value="Unassembled WGS sequence"/>
</dbReference>
<gene>
    <name evidence="2" type="ORF">IZO911_LOCUS13416</name>
    <name evidence="3" type="ORF">KXQ929_LOCUS4628</name>
</gene>
<dbReference type="AlphaFoldDB" id="A0A818MKS4"/>
<accession>A0A818MKS4</accession>
<feature type="region of interest" description="Disordered" evidence="1">
    <location>
        <begin position="37"/>
        <end position="98"/>
    </location>
</feature>
<sequence>MDQRTDTTVIKEKIISNLSISSKIMDQNTDFIQHISAQQTPNSTLDPYNGQTSNSTLDTYNGQTSNYMQDGRIEQTPNSTSDNTSQQPEENRMINPVHDDFPEILCADNQSWNSSGKHFL</sequence>